<dbReference type="InterPro" id="IPR011249">
    <property type="entry name" value="Metalloenz_LuxS/M16"/>
</dbReference>
<keyword evidence="3" id="KW-0378">Hydrolase</keyword>
<dbReference type="GO" id="GO:0008237">
    <property type="term" value="F:metallopeptidase activity"/>
    <property type="evidence" value="ECO:0007669"/>
    <property type="project" value="UniProtKB-KW"/>
</dbReference>
<evidence type="ECO:0000259" key="7">
    <source>
        <dbReference type="Pfam" id="PF05193"/>
    </source>
</evidence>
<evidence type="ECO:0000259" key="6">
    <source>
        <dbReference type="Pfam" id="PF00675"/>
    </source>
</evidence>
<keyword evidence="5" id="KW-0482">Metalloprotease</keyword>
<comment type="caution">
    <text evidence="8">The sequence shown here is derived from an EMBL/GenBank/DDBJ whole genome shotgun (WGS) entry which is preliminary data.</text>
</comment>
<dbReference type="InterPro" id="IPR007863">
    <property type="entry name" value="Peptidase_M16_C"/>
</dbReference>
<accession>A0A2S8A7G7</accession>
<dbReference type="RefSeq" id="WP_105247671.1">
    <property type="nucleotide sequence ID" value="NZ_PSZM01000046.1"/>
</dbReference>
<evidence type="ECO:0000313" key="9">
    <source>
        <dbReference type="Proteomes" id="UP000238042"/>
    </source>
</evidence>
<evidence type="ECO:0000256" key="5">
    <source>
        <dbReference type="ARBA" id="ARBA00023049"/>
    </source>
</evidence>
<dbReference type="InterPro" id="IPR011765">
    <property type="entry name" value="Pept_M16_N"/>
</dbReference>
<dbReference type="GO" id="GO:0046872">
    <property type="term" value="F:metal ion binding"/>
    <property type="evidence" value="ECO:0007669"/>
    <property type="project" value="InterPro"/>
</dbReference>
<keyword evidence="2" id="KW-0645">Protease</keyword>
<reference evidence="8 9" key="1">
    <citation type="submission" date="2018-02" db="EMBL/GenBank/DDBJ databases">
        <title>Genome sequences of Apibacter spp., gut symbionts of Asian honey bees.</title>
        <authorList>
            <person name="Kwong W.K."/>
            <person name="Steele M.I."/>
            <person name="Moran N.A."/>
        </authorList>
    </citation>
    <scope>NUCLEOTIDE SEQUENCE [LARGE SCALE GENOMIC DNA]</scope>
    <source>
        <strain evidence="9">wkB301</strain>
    </source>
</reference>
<dbReference type="Gene3D" id="3.30.830.10">
    <property type="entry name" value="Metalloenzyme, LuxS/M16 peptidase-like"/>
    <property type="match status" value="2"/>
</dbReference>
<evidence type="ECO:0000313" key="8">
    <source>
        <dbReference type="EMBL" id="PQL90514.1"/>
    </source>
</evidence>
<name>A0A2S8A7G7_9FLAO</name>
<sequence>MKKIILPFILLTGFMFSQQIKFEEYDLSNGLHVILHKDNSNPVVAISVSYHVGSKNEKPDRTGFAHFFEHLLFEGSENIKRGEFFQYINKAGGQNNANTKQDRTYYYEILPSNQLGLGLWLESERMLHAKVDKEGIETQRKVVKEEKRLRIDNQPYSDAITRILWNDLFPTHPYHWSVIGSMEDLDAASEEDYVHFYKTFYVPDNAVLTIAGDIDLDQAKKMINDYFGSIPRGKEKIIRPAIEEKPITKEIIVDAEDKNAQVPALILGYRTPKQTDKDAYVLTIIGNILSNGESSRIVKNVQNKKQLAMYTGSFLWPLEDYGVFLVLGLTNLGVTIDQLGGAIDEEIENLKKNGITQKELDIQINKLEKDFIDANSTVEGVAESLSDYYLFYHDTNLINSAIEIYRSITIDDVKRVANQYLNENQRVRLTVMPEKKP</sequence>
<organism evidence="8 9">
    <name type="scientific">Apibacter adventoris</name>
    <dbReference type="NCBI Taxonomy" id="1679466"/>
    <lineage>
        <taxon>Bacteria</taxon>
        <taxon>Pseudomonadati</taxon>
        <taxon>Bacteroidota</taxon>
        <taxon>Flavobacteriia</taxon>
        <taxon>Flavobacteriales</taxon>
        <taxon>Weeksellaceae</taxon>
        <taxon>Apibacter</taxon>
    </lineage>
</organism>
<dbReference type="Pfam" id="PF00675">
    <property type="entry name" value="Peptidase_M16"/>
    <property type="match status" value="1"/>
</dbReference>
<evidence type="ECO:0000256" key="1">
    <source>
        <dbReference type="ARBA" id="ARBA00007261"/>
    </source>
</evidence>
<dbReference type="OrthoDB" id="9811314at2"/>
<feature type="domain" description="Peptidase M16 N-terminal" evidence="6">
    <location>
        <begin position="33"/>
        <end position="173"/>
    </location>
</feature>
<dbReference type="EMBL" id="PSZM01000046">
    <property type="protein sequence ID" value="PQL90514.1"/>
    <property type="molecule type" value="Genomic_DNA"/>
</dbReference>
<dbReference type="SUPFAM" id="SSF63411">
    <property type="entry name" value="LuxS/MPP-like metallohydrolase"/>
    <property type="match status" value="2"/>
</dbReference>
<comment type="similarity">
    <text evidence="1">Belongs to the peptidase M16 family.</text>
</comment>
<evidence type="ECO:0000256" key="4">
    <source>
        <dbReference type="ARBA" id="ARBA00022833"/>
    </source>
</evidence>
<dbReference type="Proteomes" id="UP000238042">
    <property type="component" value="Unassembled WGS sequence"/>
</dbReference>
<dbReference type="InterPro" id="IPR050626">
    <property type="entry name" value="Peptidase_M16"/>
</dbReference>
<dbReference type="AlphaFoldDB" id="A0A2S8A7G7"/>
<gene>
    <name evidence="8" type="ORF">C4S77_11550</name>
</gene>
<dbReference type="PANTHER" id="PTHR43690">
    <property type="entry name" value="NARDILYSIN"/>
    <property type="match status" value="1"/>
</dbReference>
<dbReference type="Pfam" id="PF05193">
    <property type="entry name" value="Peptidase_M16_C"/>
    <property type="match status" value="1"/>
</dbReference>
<keyword evidence="9" id="KW-1185">Reference proteome</keyword>
<proteinExistence type="inferred from homology"/>
<feature type="domain" description="Peptidase M16 C-terminal" evidence="7">
    <location>
        <begin position="190"/>
        <end position="367"/>
    </location>
</feature>
<evidence type="ECO:0000256" key="3">
    <source>
        <dbReference type="ARBA" id="ARBA00022801"/>
    </source>
</evidence>
<keyword evidence="4" id="KW-0862">Zinc</keyword>
<dbReference type="PANTHER" id="PTHR43690:SF17">
    <property type="entry name" value="PROTEIN YHJJ"/>
    <property type="match status" value="1"/>
</dbReference>
<dbReference type="GO" id="GO:0006508">
    <property type="term" value="P:proteolysis"/>
    <property type="evidence" value="ECO:0007669"/>
    <property type="project" value="UniProtKB-KW"/>
</dbReference>
<evidence type="ECO:0000256" key="2">
    <source>
        <dbReference type="ARBA" id="ARBA00022670"/>
    </source>
</evidence>
<protein>
    <submittedName>
        <fullName evidence="8">Insulinase family protein</fullName>
    </submittedName>
</protein>